<sequence>MSNRPLPDPADAVYSHDVPAERPWSRLLKAGQTLRIVDLEGQQAVDALLYCAENPEERYSAQDTMRVQGSAYIGLGTRLVSNKGRTMAHVAADTCGRHDTSAGCCSCESNAVRFGEQTRYQHACRENFILELSRHGLGKRDIVANLNFFMNVPIDPSGNFTVVDGISAGGNHVDIVAEMDVIFVISNCPQVNNPCNGFNPTPVRVLVWDRPAA</sequence>
<protein>
    <submittedName>
        <fullName evidence="2">Urea carboxylase</fullName>
    </submittedName>
</protein>
<evidence type="ECO:0000259" key="1">
    <source>
        <dbReference type="Pfam" id="PF09347"/>
    </source>
</evidence>
<dbReference type="AlphaFoldDB" id="A0A512NFZ4"/>
<reference evidence="2 3" key="1">
    <citation type="submission" date="2019-07" db="EMBL/GenBank/DDBJ databases">
        <title>Whole genome shotgun sequence of Reyranella soli NBRC 108950.</title>
        <authorList>
            <person name="Hosoyama A."/>
            <person name="Uohara A."/>
            <person name="Ohji S."/>
            <person name="Ichikawa N."/>
        </authorList>
    </citation>
    <scope>NUCLEOTIDE SEQUENCE [LARGE SCALE GENOMIC DNA]</scope>
    <source>
        <strain evidence="2 3">NBRC 108950</strain>
    </source>
</reference>
<dbReference type="InterPro" id="IPR017791">
    <property type="entry name" value="UAAP2"/>
</dbReference>
<feature type="domain" description="DUF1989" evidence="1">
    <location>
        <begin position="17"/>
        <end position="182"/>
    </location>
</feature>
<dbReference type="NCBIfam" id="TIGR03424">
    <property type="entry name" value="urea_degr_1"/>
    <property type="match status" value="1"/>
</dbReference>
<evidence type="ECO:0000313" key="3">
    <source>
        <dbReference type="Proteomes" id="UP000321058"/>
    </source>
</evidence>
<dbReference type="RefSeq" id="WP_147152554.1">
    <property type="nucleotide sequence ID" value="NZ_BKAJ01000089.1"/>
</dbReference>
<dbReference type="InterPro" id="IPR018959">
    <property type="entry name" value="DUF1989"/>
</dbReference>
<organism evidence="2 3">
    <name type="scientific">Reyranella soli</name>
    <dbReference type="NCBI Taxonomy" id="1230389"/>
    <lineage>
        <taxon>Bacteria</taxon>
        <taxon>Pseudomonadati</taxon>
        <taxon>Pseudomonadota</taxon>
        <taxon>Alphaproteobacteria</taxon>
        <taxon>Hyphomicrobiales</taxon>
        <taxon>Reyranellaceae</taxon>
        <taxon>Reyranella</taxon>
    </lineage>
</organism>
<comment type="caution">
    <text evidence="2">The sequence shown here is derived from an EMBL/GenBank/DDBJ whole genome shotgun (WGS) entry which is preliminary data.</text>
</comment>
<dbReference type="EMBL" id="BKAJ01000089">
    <property type="protein sequence ID" value="GEP57867.1"/>
    <property type="molecule type" value="Genomic_DNA"/>
</dbReference>
<dbReference type="PANTHER" id="PTHR31527:SF0">
    <property type="entry name" value="RE64534P"/>
    <property type="match status" value="1"/>
</dbReference>
<dbReference type="OrthoDB" id="9772660at2"/>
<dbReference type="PANTHER" id="PTHR31527">
    <property type="entry name" value="RE64534P"/>
    <property type="match status" value="1"/>
</dbReference>
<name>A0A512NFZ4_9HYPH</name>
<proteinExistence type="predicted"/>
<dbReference type="Proteomes" id="UP000321058">
    <property type="component" value="Unassembled WGS sequence"/>
</dbReference>
<gene>
    <name evidence="2" type="ORF">RSO01_50330</name>
</gene>
<accession>A0A512NFZ4</accession>
<dbReference type="Pfam" id="PF09347">
    <property type="entry name" value="DUF1989"/>
    <property type="match status" value="1"/>
</dbReference>
<evidence type="ECO:0000313" key="2">
    <source>
        <dbReference type="EMBL" id="GEP57867.1"/>
    </source>
</evidence>
<keyword evidence="3" id="KW-1185">Reference proteome</keyword>